<dbReference type="PROSITE" id="PS00141">
    <property type="entry name" value="ASP_PROTEASE"/>
    <property type="match status" value="1"/>
</dbReference>
<dbReference type="InterPro" id="IPR021109">
    <property type="entry name" value="Peptidase_aspartic_dom_sf"/>
</dbReference>
<dbReference type="PANTHER" id="PTHR13683:SF790">
    <property type="entry name" value="PEPTIDASE A1 DOMAIN-CONTAINING PROTEIN"/>
    <property type="match status" value="1"/>
</dbReference>
<dbReference type="InterPro" id="IPR001969">
    <property type="entry name" value="Aspartic_peptidase_AS"/>
</dbReference>
<dbReference type="InterPro" id="IPR033121">
    <property type="entry name" value="PEPTIDASE_A1"/>
</dbReference>
<dbReference type="AlphaFoldDB" id="M8BZF6"/>
<dbReference type="PANTHER" id="PTHR13683">
    <property type="entry name" value="ASPARTYL PROTEASES"/>
    <property type="match status" value="1"/>
</dbReference>
<evidence type="ECO:0000313" key="2">
    <source>
        <dbReference type="EnsemblPlants" id="EMT12214"/>
    </source>
</evidence>
<evidence type="ECO:0000256" key="1">
    <source>
        <dbReference type="ARBA" id="ARBA00007447"/>
    </source>
</evidence>
<comment type="similarity">
    <text evidence="1">Belongs to the peptidase A1 family.</text>
</comment>
<dbReference type="InterPro" id="IPR032861">
    <property type="entry name" value="TAXi_N"/>
</dbReference>
<dbReference type="GO" id="GO:0006508">
    <property type="term" value="P:proteolysis"/>
    <property type="evidence" value="ECO:0007669"/>
    <property type="project" value="InterPro"/>
</dbReference>
<dbReference type="SUPFAM" id="SSF50630">
    <property type="entry name" value="Acid proteases"/>
    <property type="match status" value="1"/>
</dbReference>
<reference evidence="2" key="1">
    <citation type="submission" date="2015-06" db="UniProtKB">
        <authorList>
            <consortium name="EnsemblPlants"/>
        </authorList>
    </citation>
    <scope>IDENTIFICATION</scope>
</reference>
<dbReference type="GO" id="GO:0004190">
    <property type="term" value="F:aspartic-type endopeptidase activity"/>
    <property type="evidence" value="ECO:0007669"/>
    <property type="project" value="InterPro"/>
</dbReference>
<dbReference type="InterPro" id="IPR001461">
    <property type="entry name" value="Aspartic_peptidase_A1"/>
</dbReference>
<dbReference type="Gene3D" id="2.40.70.10">
    <property type="entry name" value="Acid Proteases"/>
    <property type="match status" value="1"/>
</dbReference>
<dbReference type="PROSITE" id="PS51767">
    <property type="entry name" value="PEPTIDASE_A1"/>
    <property type="match status" value="1"/>
</dbReference>
<sequence>MASPLFLCILLVIFGSYVSISAAGDVTPRLNSATVPVVHRHGPCAKSQSTDKPSFAEALHRSRVRADYIMSWGRSWTRTRSTWSVVTLGLGTPAVEQVVLLDTGSDLSWVQCAPCNSTQCYQQKDPLFDPRKSSTYAPVPCGSDVCNSLQSDHFDNGCTNDGTECGFRVEYGDGSKTKGVYSNEALTLAPSVVINDFHFGCGYKQAGPNDKFDGLLGLGGAPESLPAYSMT</sequence>
<protein>
    <submittedName>
        <fullName evidence="2">Aspartic proteinase nepenthesin-1</fullName>
    </submittedName>
</protein>
<dbReference type="EnsemblPlants" id="EMT12214">
    <property type="protein sequence ID" value="EMT12214"/>
    <property type="gene ID" value="F775_04302"/>
</dbReference>
<accession>M8BZF6</accession>
<dbReference type="Pfam" id="PF14543">
    <property type="entry name" value="TAXi_N"/>
    <property type="match status" value="1"/>
</dbReference>
<organism evidence="2">
    <name type="scientific">Aegilops tauschii</name>
    <name type="common">Tausch's goatgrass</name>
    <name type="synonym">Aegilops squarrosa</name>
    <dbReference type="NCBI Taxonomy" id="37682"/>
    <lineage>
        <taxon>Eukaryota</taxon>
        <taxon>Viridiplantae</taxon>
        <taxon>Streptophyta</taxon>
        <taxon>Embryophyta</taxon>
        <taxon>Tracheophyta</taxon>
        <taxon>Spermatophyta</taxon>
        <taxon>Magnoliopsida</taxon>
        <taxon>Liliopsida</taxon>
        <taxon>Poales</taxon>
        <taxon>Poaceae</taxon>
        <taxon>BOP clade</taxon>
        <taxon>Pooideae</taxon>
        <taxon>Triticodae</taxon>
        <taxon>Triticeae</taxon>
        <taxon>Triticinae</taxon>
        <taxon>Aegilops</taxon>
    </lineage>
</organism>
<dbReference type="MEROPS" id="A01.A05"/>
<proteinExistence type="inferred from homology"/>
<name>M8BZF6_AEGTA</name>